<accession>A0A1V6P0D5</accession>
<feature type="compositionally biased region" description="Basic and acidic residues" evidence="1">
    <location>
        <begin position="219"/>
        <end position="234"/>
    </location>
</feature>
<organism evidence="2 3">
    <name type="scientific">Penicillium decumbens</name>
    <dbReference type="NCBI Taxonomy" id="69771"/>
    <lineage>
        <taxon>Eukaryota</taxon>
        <taxon>Fungi</taxon>
        <taxon>Dikarya</taxon>
        <taxon>Ascomycota</taxon>
        <taxon>Pezizomycotina</taxon>
        <taxon>Eurotiomycetes</taxon>
        <taxon>Eurotiomycetidae</taxon>
        <taxon>Eurotiales</taxon>
        <taxon>Aspergillaceae</taxon>
        <taxon>Penicillium</taxon>
    </lineage>
</organism>
<dbReference type="Proteomes" id="UP000191522">
    <property type="component" value="Unassembled WGS sequence"/>
</dbReference>
<name>A0A1V6P0D5_PENDC</name>
<dbReference type="OrthoDB" id="4369932at2759"/>
<sequence length="316" mass="34890">MTSPAGPRPGKFSGLDIRANPIPINSRAPLDRQLWSAPPLRDVDWRNGNWKVCWLPSKRQAAYVQRAGFAAPEGHACKKCANGLGPFASCCVMIVCGELVFAGGCASCNFTSNGQKCSFQKSEHLPKWILEPLHQQNPSHPLVEAALRASHTRANPRQQEQSSQASVVSAASPSTPHVGAFAYVPRKRRAVEDAPTTLVRKTVKVLSPSPLTSSTHISARKDQTRAYSSRKDKVEPPKFSEQWYTSPIENPEILKAYADEDFATIRKAFREISHLRERLEFDRALNSIAPPLRRPSLGAVLSRVPSLRKSPRPTLS</sequence>
<gene>
    <name evidence="2" type="ORF">PENDEC_c023G00683</name>
</gene>
<dbReference type="Pfam" id="PF12511">
    <property type="entry name" value="DUF3716"/>
    <property type="match status" value="1"/>
</dbReference>
<evidence type="ECO:0000313" key="3">
    <source>
        <dbReference type="Proteomes" id="UP000191522"/>
    </source>
</evidence>
<dbReference type="InterPro" id="IPR022190">
    <property type="entry name" value="DUF3716"/>
</dbReference>
<keyword evidence="3" id="KW-1185">Reference proteome</keyword>
<feature type="compositionally biased region" description="Low complexity" evidence="1">
    <location>
        <begin position="158"/>
        <end position="171"/>
    </location>
</feature>
<protein>
    <submittedName>
        <fullName evidence="2">Uncharacterized protein</fullName>
    </submittedName>
</protein>
<proteinExistence type="predicted"/>
<evidence type="ECO:0000256" key="1">
    <source>
        <dbReference type="SAM" id="MobiDB-lite"/>
    </source>
</evidence>
<feature type="region of interest" description="Disordered" evidence="1">
    <location>
        <begin position="209"/>
        <end position="234"/>
    </location>
</feature>
<reference evidence="3" key="1">
    <citation type="journal article" date="2017" name="Nat. Microbiol.">
        <title>Global analysis of biosynthetic gene clusters reveals vast potential of secondary metabolite production in Penicillium species.</title>
        <authorList>
            <person name="Nielsen J.C."/>
            <person name="Grijseels S."/>
            <person name="Prigent S."/>
            <person name="Ji B."/>
            <person name="Dainat J."/>
            <person name="Nielsen K.F."/>
            <person name="Frisvad J.C."/>
            <person name="Workman M."/>
            <person name="Nielsen J."/>
        </authorList>
    </citation>
    <scope>NUCLEOTIDE SEQUENCE [LARGE SCALE GENOMIC DNA]</scope>
    <source>
        <strain evidence="3">IBT 11843</strain>
    </source>
</reference>
<comment type="caution">
    <text evidence="2">The sequence shown here is derived from an EMBL/GenBank/DDBJ whole genome shotgun (WGS) entry which is preliminary data.</text>
</comment>
<dbReference type="EMBL" id="MDYL01000023">
    <property type="protein sequence ID" value="OQD70423.1"/>
    <property type="molecule type" value="Genomic_DNA"/>
</dbReference>
<evidence type="ECO:0000313" key="2">
    <source>
        <dbReference type="EMBL" id="OQD70423.1"/>
    </source>
</evidence>
<feature type="region of interest" description="Disordered" evidence="1">
    <location>
        <begin position="150"/>
        <end position="171"/>
    </location>
</feature>
<dbReference type="AlphaFoldDB" id="A0A1V6P0D5"/>